<reference evidence="2" key="1">
    <citation type="journal article" date="2015" name="Nature">
        <title>Complex archaea that bridge the gap between prokaryotes and eukaryotes.</title>
        <authorList>
            <person name="Spang A."/>
            <person name="Saw J.H."/>
            <person name="Jorgensen S.L."/>
            <person name="Zaremba-Niedzwiedzka K."/>
            <person name="Martijn J."/>
            <person name="Lind A.E."/>
            <person name="van Eijk R."/>
            <person name="Schleper C."/>
            <person name="Guy L."/>
            <person name="Ettema T.J."/>
        </authorList>
    </citation>
    <scope>NUCLEOTIDE SEQUENCE</scope>
</reference>
<evidence type="ECO:0000313" key="1">
    <source>
        <dbReference type="EMBL" id="KKL58366.1"/>
    </source>
</evidence>
<comment type="caution">
    <text evidence="2">The sequence shown here is derived from an EMBL/GenBank/DDBJ whole genome shotgun (WGS) entry which is preliminary data.</text>
</comment>
<protein>
    <submittedName>
        <fullName evidence="2">Uncharacterized protein</fullName>
    </submittedName>
</protein>
<dbReference type="EMBL" id="LAZR01018299">
    <property type="protein sequence ID" value="KKL96916.1"/>
    <property type="molecule type" value="Genomic_DNA"/>
</dbReference>
<evidence type="ECO:0000313" key="2">
    <source>
        <dbReference type="EMBL" id="KKL96916.1"/>
    </source>
</evidence>
<accession>A0A0F9H1S8</accession>
<name>A0A0F9H1S8_9ZZZZ</name>
<organism evidence="2">
    <name type="scientific">marine sediment metagenome</name>
    <dbReference type="NCBI Taxonomy" id="412755"/>
    <lineage>
        <taxon>unclassified sequences</taxon>
        <taxon>metagenomes</taxon>
        <taxon>ecological metagenomes</taxon>
    </lineage>
</organism>
<dbReference type="AlphaFoldDB" id="A0A0F9H1S8"/>
<gene>
    <name evidence="2" type="ORF">LCGC14_1839670</name>
    <name evidence="1" type="ORF">LCGC14_2226090</name>
</gene>
<sequence>MAKTFSRRTKTRTVFNALVFGMEVPIGRYTYILRNCLLLRKEKQEKKFHPVLTVALEELLDLFSSISNVNTRLIRKIYKTHDFKKLSESKIFDYNDS</sequence>
<dbReference type="EMBL" id="LAZR01029851">
    <property type="protein sequence ID" value="KKL58366.1"/>
    <property type="molecule type" value="Genomic_DNA"/>
</dbReference>
<proteinExistence type="predicted"/>